<evidence type="ECO:0000313" key="4">
    <source>
        <dbReference type="EMBL" id="PWN26647.1"/>
    </source>
</evidence>
<feature type="compositionally biased region" description="Acidic residues" evidence="1">
    <location>
        <begin position="1174"/>
        <end position="1193"/>
    </location>
</feature>
<dbReference type="InterPro" id="IPR006553">
    <property type="entry name" value="Leu-rich_rpt_Cys-con_subtyp"/>
</dbReference>
<feature type="compositionally biased region" description="Low complexity" evidence="1">
    <location>
        <begin position="961"/>
        <end position="985"/>
    </location>
</feature>
<feature type="compositionally biased region" description="Low complexity" evidence="1">
    <location>
        <begin position="400"/>
        <end position="409"/>
    </location>
</feature>
<evidence type="ECO:0000259" key="3">
    <source>
        <dbReference type="Pfam" id="PF25372"/>
    </source>
</evidence>
<sequence>MSDMVLSPSPSPPPPGHGHGGAADGRSSSSASRAMTATGSDDLEASSADNPPPSPSSTSQSEEEDREEDFATSTGNFRRNTIQAAAAPSSSSKVAASEPQQGYNEDPASPANLPHEILVHIFKFILTRTTGHAHLRNCIMVCRSWSLCGVELLWHRPAFLHLSSLFKLINVVRRSDLTFPYVIFIRRLNFTGIASELTDTLFMYMADCSRLERLAIQDCSNLSDAAIGYVLGHLKNLVSVDLSNLPNVTDETLQAIASNCKRLQGVNLTNCKLITSKGVAALGSSCPLLRRVKLCGCERVADAGLYPMILNCPMLLEIDVFQCSAISDESVRQIWLSSSHVRELRLAQCGPLTDMAFPAPARQLTNVRAALDLDQEEERRGHATAAAQLGIHGSESAPTSRGASPAAGVGSGSGSLARASLTSSAARLAAGGMASSLLGPLRPPKAFEHLRVLDLTNCSTISDDAIEGIISCAPRIRNLVLSKCTRLTDESVYSISRLRKNLQYLHLGHVSNVTDRSIKHLVNHCTRLRYFDLACCSQLTDAAVEELAARLPKLKRIGLVRVTQITDRAIYALVDRYLTLQRIHLSYCVNISIVSVFYLLERLPKVTHISLTGVDSFRRPDLQGMCRAPPEEFSAPQRENFCVYSGHGVVELQRFLRRVFESEERARGFLRGPAPPSASPRGGAAGGGGGGVGDDTGATPGQGGVAGVVGDGMDAQPLTLNAAQGPIQHQHPAHHHQHHPNFAGATGGSSSSGVSDENIRRAVRLVADNNERAAHERKLHFNRAMLASQQHHQQATQGAEAGPSISTGVRRGLPLYAATPQGYQSGSGAGVIMSMGPRGSFVDENGVPFDPAMQAAMRQNEMRGMGGQEQGFLSHHLSRRGLQQQQQEGHGGVYRRFDRHGGGGGLEDTFVESSMGMRPRTGGSEPLPASVEAGQAGQPHWSPFAGEGGREPGKVWMWEPTSVATSGSGSGSRRAGQAYEQQQQQLATMHPAAQAWYDAPGEMPMGMASRSGVESAPRWPHHTTSTSMGRAPATSLPPLQQQQQQQDTRSYASSSSSSATPNRYPPTISHERAVNTTTGGRSATLDAQGQGRAGSIAGSTSPFTLPPLDPVTYRSSSAGGMRGAGEAHAHAPRLALPTMGSSLGPPRSQMGSLGASSDSPSVPVARQASPMHQDEDDEAEGEGEGWDGDDGVR</sequence>
<dbReference type="Pfam" id="PF25372">
    <property type="entry name" value="DUF7885"/>
    <property type="match status" value="2"/>
</dbReference>
<dbReference type="InterPro" id="IPR057207">
    <property type="entry name" value="FBXL15_LRR"/>
</dbReference>
<dbReference type="Gene3D" id="3.80.10.10">
    <property type="entry name" value="Ribonuclease Inhibitor"/>
    <property type="match status" value="2"/>
</dbReference>
<feature type="compositionally biased region" description="Acidic residues" evidence="1">
    <location>
        <begin position="61"/>
        <end position="70"/>
    </location>
</feature>
<dbReference type="PANTHER" id="PTHR13318">
    <property type="entry name" value="PARTNER OF PAIRED, ISOFORM B-RELATED"/>
    <property type="match status" value="1"/>
</dbReference>
<feature type="compositionally biased region" description="Low complexity" evidence="1">
    <location>
        <begin position="84"/>
        <end position="97"/>
    </location>
</feature>
<dbReference type="SUPFAM" id="SSF52047">
    <property type="entry name" value="RNI-like"/>
    <property type="match status" value="2"/>
</dbReference>
<dbReference type="OrthoDB" id="10257471at2759"/>
<dbReference type="SUPFAM" id="SSF81383">
    <property type="entry name" value="F-box domain"/>
    <property type="match status" value="1"/>
</dbReference>
<feature type="region of interest" description="Disordered" evidence="1">
    <location>
        <begin position="879"/>
        <end position="1193"/>
    </location>
</feature>
<dbReference type="RefSeq" id="XP_025361259.1">
    <property type="nucleotide sequence ID" value="XM_025507402.1"/>
</dbReference>
<dbReference type="Pfam" id="PF12937">
    <property type="entry name" value="F-box-like"/>
    <property type="match status" value="1"/>
</dbReference>
<reference evidence="4 5" key="1">
    <citation type="journal article" date="2018" name="Mol. Biol. Evol.">
        <title>Broad Genomic Sampling Reveals a Smut Pathogenic Ancestry of the Fungal Clade Ustilaginomycotina.</title>
        <authorList>
            <person name="Kijpornyongpan T."/>
            <person name="Mondo S.J."/>
            <person name="Barry K."/>
            <person name="Sandor L."/>
            <person name="Lee J."/>
            <person name="Lipzen A."/>
            <person name="Pangilinan J."/>
            <person name="LaButti K."/>
            <person name="Hainaut M."/>
            <person name="Henrissat B."/>
            <person name="Grigoriev I.V."/>
            <person name="Spatafora J.W."/>
            <person name="Aime M.C."/>
        </authorList>
    </citation>
    <scope>NUCLEOTIDE SEQUENCE [LARGE SCALE GENOMIC DNA]</scope>
    <source>
        <strain evidence="4 5">MCA 5214</strain>
    </source>
</reference>
<feature type="domain" description="F-box/LRR-repeat protein 15-like leucin rich repeat" evidence="3">
    <location>
        <begin position="208"/>
        <end position="285"/>
    </location>
</feature>
<dbReference type="EMBL" id="KZ819671">
    <property type="protein sequence ID" value="PWN26647.1"/>
    <property type="molecule type" value="Genomic_DNA"/>
</dbReference>
<keyword evidence="5" id="KW-1185">Reference proteome</keyword>
<dbReference type="InterPro" id="IPR001810">
    <property type="entry name" value="F-box_dom"/>
</dbReference>
<feature type="domain" description="F-box/LRR-repeat protein 15-like leucin rich repeat" evidence="3">
    <location>
        <begin position="286"/>
        <end position="499"/>
    </location>
</feature>
<evidence type="ECO:0000313" key="5">
    <source>
        <dbReference type="Proteomes" id="UP000245884"/>
    </source>
</evidence>
<gene>
    <name evidence="4" type="ORF">BDZ90DRAFT_241846</name>
</gene>
<proteinExistence type="predicted"/>
<feature type="domain" description="F-box" evidence="2">
    <location>
        <begin position="111"/>
        <end position="158"/>
    </location>
</feature>
<name>A0A316UMY4_9BASI</name>
<feature type="compositionally biased region" description="Polar residues" evidence="1">
    <location>
        <begin position="71"/>
        <end position="83"/>
    </location>
</feature>
<dbReference type="STRING" id="1569628.A0A316UMY4"/>
<dbReference type="InterPro" id="IPR032675">
    <property type="entry name" value="LRR_dom_sf"/>
</dbReference>
<dbReference type="SMART" id="SM00367">
    <property type="entry name" value="LRR_CC"/>
    <property type="match status" value="11"/>
</dbReference>
<evidence type="ECO:0000259" key="2">
    <source>
        <dbReference type="Pfam" id="PF12937"/>
    </source>
</evidence>
<dbReference type="GeneID" id="37029225"/>
<dbReference type="AlphaFoldDB" id="A0A316UMY4"/>
<feature type="region of interest" description="Disordered" evidence="1">
    <location>
        <begin position="1"/>
        <end position="109"/>
    </location>
</feature>
<feature type="region of interest" description="Disordered" evidence="1">
    <location>
        <begin position="382"/>
        <end position="409"/>
    </location>
</feature>
<dbReference type="GO" id="GO:0019005">
    <property type="term" value="C:SCF ubiquitin ligase complex"/>
    <property type="evidence" value="ECO:0007669"/>
    <property type="project" value="TreeGrafter"/>
</dbReference>
<feature type="compositionally biased region" description="Low complexity" evidence="1">
    <location>
        <begin position="1040"/>
        <end position="1059"/>
    </location>
</feature>
<evidence type="ECO:0000256" key="1">
    <source>
        <dbReference type="SAM" id="MobiDB-lite"/>
    </source>
</evidence>
<feature type="compositionally biased region" description="Polar residues" evidence="1">
    <location>
        <begin position="1074"/>
        <end position="1087"/>
    </location>
</feature>
<feature type="compositionally biased region" description="Low complexity" evidence="1">
    <location>
        <begin position="24"/>
        <end position="49"/>
    </location>
</feature>
<dbReference type="GO" id="GO:0031146">
    <property type="term" value="P:SCF-dependent proteasomal ubiquitin-dependent protein catabolic process"/>
    <property type="evidence" value="ECO:0007669"/>
    <property type="project" value="TreeGrafter"/>
</dbReference>
<accession>A0A316UMY4</accession>
<dbReference type="InterPro" id="IPR036047">
    <property type="entry name" value="F-box-like_dom_sf"/>
</dbReference>
<protein>
    <submittedName>
        <fullName evidence="4">RNI-like protein</fullName>
    </submittedName>
</protein>
<organism evidence="4 5">
    <name type="scientific">Jaminaea rosea</name>
    <dbReference type="NCBI Taxonomy" id="1569628"/>
    <lineage>
        <taxon>Eukaryota</taxon>
        <taxon>Fungi</taxon>
        <taxon>Dikarya</taxon>
        <taxon>Basidiomycota</taxon>
        <taxon>Ustilaginomycotina</taxon>
        <taxon>Exobasidiomycetes</taxon>
        <taxon>Microstromatales</taxon>
        <taxon>Microstromatales incertae sedis</taxon>
        <taxon>Jaminaea</taxon>
    </lineage>
</organism>
<feature type="region of interest" description="Disordered" evidence="1">
    <location>
        <begin position="726"/>
        <end position="756"/>
    </location>
</feature>
<feature type="region of interest" description="Disordered" evidence="1">
    <location>
        <begin position="667"/>
        <end position="712"/>
    </location>
</feature>
<dbReference type="Proteomes" id="UP000245884">
    <property type="component" value="Unassembled WGS sequence"/>
</dbReference>
<feature type="compositionally biased region" description="Gly residues" evidence="1">
    <location>
        <begin position="683"/>
        <end position="710"/>
    </location>
</feature>
<feature type="compositionally biased region" description="Polar residues" evidence="1">
    <location>
        <begin position="1149"/>
        <end position="1160"/>
    </location>
</feature>